<dbReference type="NCBIfam" id="NF047593">
    <property type="entry name" value="IS66_ISAeme5_TnpA"/>
    <property type="match status" value="1"/>
</dbReference>
<evidence type="ECO:0000313" key="1">
    <source>
        <dbReference type="EMBL" id="MDI9260737.1"/>
    </source>
</evidence>
<name>A0ABT6Y0D5_ALISE</name>
<dbReference type="RefSeq" id="WP_283204181.1">
    <property type="nucleotide sequence ID" value="NZ_JASGCB010000020.1"/>
</dbReference>
<dbReference type="Pfam" id="PF05717">
    <property type="entry name" value="TnpB_IS66"/>
    <property type="match status" value="1"/>
</dbReference>
<dbReference type="Proteomes" id="UP001529245">
    <property type="component" value="Unassembled WGS sequence"/>
</dbReference>
<protein>
    <submittedName>
        <fullName evidence="1">IS66 family insertion sequence element accessory protein TnpB</fullName>
    </submittedName>
</protein>
<comment type="caution">
    <text evidence="1">The sequence shown here is derived from an EMBL/GenBank/DDBJ whole genome shotgun (WGS) entry which is preliminary data.</text>
</comment>
<keyword evidence="2" id="KW-1185">Reference proteome</keyword>
<proteinExistence type="predicted"/>
<organism evidence="1 2">
    <name type="scientific">Alicyclobacillus sendaiensis PA2</name>
    <dbReference type="NCBI Taxonomy" id="3029425"/>
    <lineage>
        <taxon>Bacteria</taxon>
        <taxon>Bacillati</taxon>
        <taxon>Bacillota</taxon>
        <taxon>Bacilli</taxon>
        <taxon>Bacillales</taxon>
        <taxon>Alicyclobacillaceae</taxon>
        <taxon>Alicyclobacillus</taxon>
    </lineage>
</organism>
<dbReference type="EMBL" id="JASGCB010000020">
    <property type="protein sequence ID" value="MDI9260737.1"/>
    <property type="molecule type" value="Genomic_DNA"/>
</dbReference>
<evidence type="ECO:0000313" key="2">
    <source>
        <dbReference type="Proteomes" id="UP001529245"/>
    </source>
</evidence>
<sequence length="177" mass="19805">MEEHISHQERRELWRERIKVFYDGGQSASQFCAEHGLKPHQFWYWLGRLKLRNETSPGTHDTTFVSVVTTSSPSDAGRSPLTLRVGLVKIDTPILATTPHTCRAHSARDAGLLAFDWTSDHRTNLACGATDIRKSTGGFAALVQASFRLDPFSPCLLVLCNQHGTSHKIVHWSHNGF</sequence>
<reference evidence="1 2" key="1">
    <citation type="submission" date="2023-04" db="EMBL/GenBank/DDBJ databases">
        <title>A. sendaiensis sub sp. chiapanensis a novel subspecie with specific adaptation in bacterial cell wall isolated from an active volcano.</title>
        <authorList>
            <person name="Alvarez Gutierrez P.E."/>
            <person name="Ortiz Cortes L.Y."/>
        </authorList>
    </citation>
    <scope>NUCLEOTIDE SEQUENCE [LARGE SCALE GENOMIC DNA]</scope>
    <source>
        <strain evidence="1 2">PA2</strain>
    </source>
</reference>
<dbReference type="InterPro" id="IPR008878">
    <property type="entry name" value="Transposase_IS66_Orf2"/>
</dbReference>
<gene>
    <name evidence="1" type="primary">tnpB</name>
    <name evidence="1" type="ORF">QID03_11235</name>
</gene>
<accession>A0ABT6Y0D5</accession>